<proteinExistence type="inferred from homology"/>
<dbReference type="PANTHER" id="PTHR24276">
    <property type="entry name" value="POLYSERASE-RELATED"/>
    <property type="match status" value="1"/>
</dbReference>
<feature type="chain" id="PRO_5039938492" evidence="6">
    <location>
        <begin position="20"/>
        <end position="290"/>
    </location>
</feature>
<dbReference type="SMART" id="SM00020">
    <property type="entry name" value="Tryp_SPc"/>
    <property type="match status" value="1"/>
</dbReference>
<dbReference type="PROSITE" id="PS00134">
    <property type="entry name" value="TRYPSIN_HIS"/>
    <property type="match status" value="1"/>
</dbReference>
<evidence type="ECO:0000256" key="6">
    <source>
        <dbReference type="SAM" id="SignalP"/>
    </source>
</evidence>
<sequence length="290" mass="31538">MCFIIVSLFISTLILHVSGRNPALRIVGGSNVGENELPYVARIQIKLSIYQSPGIISKIRELHGCTCAILKPTWTLTAAHCISPQDLKIKGSFEKNGRIVKYKFKISHGPFEKNITNKIIEWMQHPAYKLVSHPTHVMSASNDIGLIKTEEIILTQYGHISAMDHTSLLGSEATATGYGLMKVEGEFADATSFGKPLQKLDVVVIKCSPSHTYVRPGLCIARRCGKLFSVTCPGDSGGPLVHPSGIIAVDSAGPSSGCYSSVEVQSFDMGIFTPISPYIDWISDVMNKDT</sequence>
<dbReference type="GeneID" id="111357872"/>
<protein>
    <submittedName>
        <fullName evidence="9">Granzyme M-like</fullName>
    </submittedName>
</protein>
<dbReference type="PRINTS" id="PR00722">
    <property type="entry name" value="CHYMOTRYPSIN"/>
</dbReference>
<dbReference type="KEGG" id="sliu:111357872"/>
<keyword evidence="3" id="KW-0378">Hydrolase</keyword>
<dbReference type="GO" id="GO:0004252">
    <property type="term" value="F:serine-type endopeptidase activity"/>
    <property type="evidence" value="ECO:0007669"/>
    <property type="project" value="InterPro"/>
</dbReference>
<keyword evidence="8" id="KW-1185">Reference proteome</keyword>
<dbReference type="InterPro" id="IPR009003">
    <property type="entry name" value="Peptidase_S1_PA"/>
</dbReference>
<feature type="domain" description="Peptidase S1" evidence="7">
    <location>
        <begin position="26"/>
        <end position="287"/>
    </location>
</feature>
<organism evidence="8 9">
    <name type="scientific">Spodoptera litura</name>
    <name type="common">Asian cotton leafworm</name>
    <dbReference type="NCBI Taxonomy" id="69820"/>
    <lineage>
        <taxon>Eukaryota</taxon>
        <taxon>Metazoa</taxon>
        <taxon>Ecdysozoa</taxon>
        <taxon>Arthropoda</taxon>
        <taxon>Hexapoda</taxon>
        <taxon>Insecta</taxon>
        <taxon>Pterygota</taxon>
        <taxon>Neoptera</taxon>
        <taxon>Endopterygota</taxon>
        <taxon>Lepidoptera</taxon>
        <taxon>Glossata</taxon>
        <taxon>Ditrysia</taxon>
        <taxon>Noctuoidea</taxon>
        <taxon>Noctuidae</taxon>
        <taxon>Amphipyrinae</taxon>
        <taxon>Spodoptera</taxon>
    </lineage>
</organism>
<name>A0A9J7EIV4_SPOLT</name>
<evidence type="ECO:0000259" key="7">
    <source>
        <dbReference type="PROSITE" id="PS50240"/>
    </source>
</evidence>
<evidence type="ECO:0000313" key="9">
    <source>
        <dbReference type="RefSeq" id="XP_022828429.1"/>
    </source>
</evidence>
<dbReference type="RefSeq" id="XP_022828429.1">
    <property type="nucleotide sequence ID" value="XM_022972661.1"/>
</dbReference>
<keyword evidence="6" id="KW-0732">Signal</keyword>
<gene>
    <name evidence="9" type="primary">LOC111357872</name>
</gene>
<dbReference type="InterPro" id="IPR018114">
    <property type="entry name" value="TRYPSIN_HIS"/>
</dbReference>
<dbReference type="InterPro" id="IPR043504">
    <property type="entry name" value="Peptidase_S1_PA_chymotrypsin"/>
</dbReference>
<dbReference type="Proteomes" id="UP000301870">
    <property type="component" value="Chromosome 26"/>
</dbReference>
<dbReference type="PANTHER" id="PTHR24276:SF98">
    <property type="entry name" value="FI18310P1-RELATED"/>
    <property type="match status" value="1"/>
</dbReference>
<evidence type="ECO:0000256" key="1">
    <source>
        <dbReference type="ARBA" id="ARBA00007664"/>
    </source>
</evidence>
<accession>A0A9J7EIV4</accession>
<dbReference type="InterPro" id="IPR050430">
    <property type="entry name" value="Peptidase_S1"/>
</dbReference>
<dbReference type="SUPFAM" id="SSF50494">
    <property type="entry name" value="Trypsin-like serine proteases"/>
    <property type="match status" value="1"/>
</dbReference>
<dbReference type="InterPro" id="IPR001254">
    <property type="entry name" value="Trypsin_dom"/>
</dbReference>
<keyword evidence="4" id="KW-0720">Serine protease</keyword>
<evidence type="ECO:0000256" key="4">
    <source>
        <dbReference type="ARBA" id="ARBA00022825"/>
    </source>
</evidence>
<evidence type="ECO:0000256" key="3">
    <source>
        <dbReference type="ARBA" id="ARBA00022801"/>
    </source>
</evidence>
<comment type="similarity">
    <text evidence="1">Belongs to the peptidase S1 family.</text>
</comment>
<dbReference type="Pfam" id="PF00089">
    <property type="entry name" value="Trypsin"/>
    <property type="match status" value="1"/>
</dbReference>
<keyword evidence="5" id="KW-1015">Disulfide bond</keyword>
<feature type="signal peptide" evidence="6">
    <location>
        <begin position="1"/>
        <end position="19"/>
    </location>
</feature>
<dbReference type="PROSITE" id="PS50240">
    <property type="entry name" value="TRYPSIN_DOM"/>
    <property type="match status" value="1"/>
</dbReference>
<reference evidence="9" key="1">
    <citation type="submission" date="2025-08" db="UniProtKB">
        <authorList>
            <consortium name="RefSeq"/>
        </authorList>
    </citation>
    <scope>IDENTIFICATION</scope>
    <source>
        <strain evidence="9">Ishihara</strain>
        <tissue evidence="9">Whole body</tissue>
    </source>
</reference>
<evidence type="ECO:0000256" key="5">
    <source>
        <dbReference type="ARBA" id="ARBA00023157"/>
    </source>
</evidence>
<keyword evidence="2" id="KW-0645">Protease</keyword>
<evidence type="ECO:0000256" key="2">
    <source>
        <dbReference type="ARBA" id="ARBA00022670"/>
    </source>
</evidence>
<evidence type="ECO:0000313" key="8">
    <source>
        <dbReference type="Proteomes" id="UP000301870"/>
    </source>
</evidence>
<dbReference type="GO" id="GO:0006508">
    <property type="term" value="P:proteolysis"/>
    <property type="evidence" value="ECO:0007669"/>
    <property type="project" value="UniProtKB-KW"/>
</dbReference>
<dbReference type="AlphaFoldDB" id="A0A9J7EIV4"/>
<dbReference type="OrthoDB" id="7452977at2759"/>
<dbReference type="InterPro" id="IPR001314">
    <property type="entry name" value="Peptidase_S1A"/>
</dbReference>
<dbReference type="Gene3D" id="2.40.10.10">
    <property type="entry name" value="Trypsin-like serine proteases"/>
    <property type="match status" value="1"/>
</dbReference>